<proteinExistence type="predicted"/>
<sequence length="38" mass="4042">MRDVELSVKITSTCEGNTCFGRGGELSSLSTFSTISIN</sequence>
<accession>A0A2P2JDY7</accession>
<organism evidence="1">
    <name type="scientific">Rhizophora mucronata</name>
    <name type="common">Asiatic mangrove</name>
    <dbReference type="NCBI Taxonomy" id="61149"/>
    <lineage>
        <taxon>Eukaryota</taxon>
        <taxon>Viridiplantae</taxon>
        <taxon>Streptophyta</taxon>
        <taxon>Embryophyta</taxon>
        <taxon>Tracheophyta</taxon>
        <taxon>Spermatophyta</taxon>
        <taxon>Magnoliopsida</taxon>
        <taxon>eudicotyledons</taxon>
        <taxon>Gunneridae</taxon>
        <taxon>Pentapetalae</taxon>
        <taxon>rosids</taxon>
        <taxon>fabids</taxon>
        <taxon>Malpighiales</taxon>
        <taxon>Rhizophoraceae</taxon>
        <taxon>Rhizophora</taxon>
    </lineage>
</organism>
<evidence type="ECO:0000313" key="1">
    <source>
        <dbReference type="EMBL" id="MBW91667.1"/>
    </source>
</evidence>
<reference evidence="1" key="1">
    <citation type="submission" date="2018-02" db="EMBL/GenBank/DDBJ databases">
        <title>Rhizophora mucronata_Transcriptome.</title>
        <authorList>
            <person name="Meera S.P."/>
            <person name="Sreeshan A."/>
            <person name="Augustine A."/>
        </authorList>
    </citation>
    <scope>NUCLEOTIDE SEQUENCE</scope>
    <source>
        <tissue evidence="1">Leaf</tissue>
    </source>
</reference>
<name>A0A2P2JDY7_RHIMU</name>
<dbReference type="EMBL" id="GGEC01011184">
    <property type="protein sequence ID" value="MBW91667.1"/>
    <property type="molecule type" value="Transcribed_RNA"/>
</dbReference>
<protein>
    <submittedName>
        <fullName evidence="1">Uncharacterized protein</fullName>
    </submittedName>
</protein>
<dbReference type="AlphaFoldDB" id="A0A2P2JDY7"/>